<keyword evidence="1" id="KW-0472">Membrane</keyword>
<accession>A0A2U9IPR9</accession>
<dbReference type="GeneID" id="36838497"/>
<dbReference type="RefSeq" id="WP_110380895.1">
    <property type="nucleotide sequence ID" value="NZ_CP029288.2"/>
</dbReference>
<evidence type="ECO:0000313" key="3">
    <source>
        <dbReference type="Proteomes" id="UP000248410"/>
    </source>
</evidence>
<evidence type="ECO:0000256" key="1">
    <source>
        <dbReference type="SAM" id="Phobius"/>
    </source>
</evidence>
<dbReference type="GO" id="GO:0022857">
    <property type="term" value="F:transmembrane transporter activity"/>
    <property type="evidence" value="ECO:0007669"/>
    <property type="project" value="InterPro"/>
</dbReference>
<keyword evidence="1" id="KW-0812">Transmembrane</keyword>
<dbReference type="EMBL" id="CP029288">
    <property type="protein sequence ID" value="AWR98005.1"/>
    <property type="molecule type" value="Genomic_DNA"/>
</dbReference>
<feature type="transmembrane region" description="Helical" evidence="1">
    <location>
        <begin position="265"/>
        <end position="282"/>
    </location>
</feature>
<name>A0A2U9IPR9_9CREN</name>
<keyword evidence="3" id="KW-1185">Reference proteome</keyword>
<dbReference type="Pfam" id="PF07690">
    <property type="entry name" value="MFS_1"/>
    <property type="match status" value="1"/>
</dbReference>
<organism evidence="2 3">
    <name type="scientific">Acidianus sulfidivorans JP7</name>
    <dbReference type="NCBI Taxonomy" id="619593"/>
    <lineage>
        <taxon>Archaea</taxon>
        <taxon>Thermoproteota</taxon>
        <taxon>Thermoprotei</taxon>
        <taxon>Sulfolobales</taxon>
        <taxon>Sulfolobaceae</taxon>
        <taxon>Acidianus</taxon>
    </lineage>
</organism>
<reference evidence="2 3" key="1">
    <citation type="submission" date="2018-05" db="EMBL/GenBank/DDBJ databases">
        <title>Complete Genome Sequences of Extremely Thermoacidophilic, Metal-Mobilizing Type-Strain Members of the Archaeal Family Sulfolobaceae: Acidianus brierleyi DSM-1651T, Acidianus sulfidivorans DSM-18786T, Metallosphaera hakonensis DSM-7519T, and Metallosphaera prunae DSM-10039T.</title>
        <authorList>
            <person name="Counts J.A."/>
            <person name="Kelly R.M."/>
        </authorList>
    </citation>
    <scope>NUCLEOTIDE SEQUENCE [LARGE SCALE GENOMIC DNA]</scope>
    <source>
        <strain evidence="2 3">JP7</strain>
    </source>
</reference>
<protein>
    <recommendedName>
        <fullName evidence="4">MFS transporter</fullName>
    </recommendedName>
</protein>
<gene>
    <name evidence="2" type="ORF">DFR86_10970</name>
</gene>
<feature type="transmembrane region" description="Helical" evidence="1">
    <location>
        <begin position="205"/>
        <end position="225"/>
    </location>
</feature>
<keyword evidence="1" id="KW-1133">Transmembrane helix</keyword>
<evidence type="ECO:0000313" key="2">
    <source>
        <dbReference type="EMBL" id="AWR98005.1"/>
    </source>
</evidence>
<feature type="transmembrane region" description="Helical" evidence="1">
    <location>
        <begin position="80"/>
        <end position="103"/>
    </location>
</feature>
<feature type="transmembrane region" description="Helical" evidence="1">
    <location>
        <begin position="155"/>
        <end position="177"/>
    </location>
</feature>
<sequence length="378" mass="42533">MDKSLKSYIVYNGIANFGSIYMNLTLYWLLYKVINNPILYIPVAAAEPVSRFAFSYIGGYIADKYNNRKMYLLFSSLNRVFVLLTTLFIILDNPLLAVISFLLRWTNAMLGAQVSQATTFRKISKEEIAKATYYLRLAKETLEISAIISWPFLLYHFQALTAIIGLVVSEAGVLGIARYMSNERSKKVISFKQGIKEYFSNKTIFFTYLPFSIVEGGLAMVYFFPAALIQILHGTAIEYTFAEILSSLSRLLGSWTATKITKSENLGLLSAIAYFFVFIALIPENPWLVGVSLFFLGFGDSLYSVIFYTALKTAKAELYGSILGIDEFITNAFRLPYEGIAGVLYNVAYLGVPILGIATTTVFAIFLYIRGEWKIKIK</sequence>
<feature type="transmembrane region" description="Helical" evidence="1">
    <location>
        <begin position="37"/>
        <end position="59"/>
    </location>
</feature>
<dbReference type="KEGG" id="asul:DFR86_10970"/>
<dbReference type="OrthoDB" id="37037at2157"/>
<feature type="transmembrane region" description="Helical" evidence="1">
    <location>
        <begin position="288"/>
        <end position="311"/>
    </location>
</feature>
<dbReference type="Gene3D" id="1.20.1250.20">
    <property type="entry name" value="MFS general substrate transporter like domains"/>
    <property type="match status" value="1"/>
</dbReference>
<dbReference type="InterPro" id="IPR011701">
    <property type="entry name" value="MFS"/>
</dbReference>
<dbReference type="Proteomes" id="UP000248410">
    <property type="component" value="Chromosome"/>
</dbReference>
<feature type="transmembrane region" description="Helical" evidence="1">
    <location>
        <begin position="343"/>
        <end position="369"/>
    </location>
</feature>
<dbReference type="SUPFAM" id="SSF103473">
    <property type="entry name" value="MFS general substrate transporter"/>
    <property type="match status" value="1"/>
</dbReference>
<feature type="transmembrane region" description="Helical" evidence="1">
    <location>
        <begin position="9"/>
        <end position="31"/>
    </location>
</feature>
<evidence type="ECO:0008006" key="4">
    <source>
        <dbReference type="Google" id="ProtNLM"/>
    </source>
</evidence>
<dbReference type="AlphaFoldDB" id="A0A2U9IPR9"/>
<proteinExistence type="predicted"/>
<dbReference type="InterPro" id="IPR036259">
    <property type="entry name" value="MFS_trans_sf"/>
</dbReference>